<dbReference type="STRING" id="294935.ATN88_08560"/>
<dbReference type="Proteomes" id="UP000070529">
    <property type="component" value="Unassembled WGS sequence"/>
</dbReference>
<evidence type="ECO:0000313" key="3">
    <source>
        <dbReference type="Proteomes" id="UP000070529"/>
    </source>
</evidence>
<keyword evidence="1" id="KW-1133">Transmembrane helix</keyword>
<evidence type="ECO:0000256" key="1">
    <source>
        <dbReference type="SAM" id="Phobius"/>
    </source>
</evidence>
<evidence type="ECO:0000313" key="2">
    <source>
        <dbReference type="EMBL" id="KXF80677.1"/>
    </source>
</evidence>
<protein>
    <submittedName>
        <fullName evidence="2">Uncharacterized protein</fullName>
    </submittedName>
</protein>
<sequence>MNDKNAFQKKSHRFVRNYAGKKDYTLVVVDNTNFNLIVIEVIITLSVVGTNFYFIFDISCLLDELDRQKIVI</sequence>
<feature type="transmembrane region" description="Helical" evidence="1">
    <location>
        <begin position="34"/>
        <end position="56"/>
    </location>
</feature>
<dbReference type="EMBL" id="LNTY01000050">
    <property type="protein sequence ID" value="KXF80677.1"/>
    <property type="molecule type" value="Genomic_DNA"/>
</dbReference>
<organism evidence="2 3">
    <name type="scientific">Enterovibrio coralii</name>
    <dbReference type="NCBI Taxonomy" id="294935"/>
    <lineage>
        <taxon>Bacteria</taxon>
        <taxon>Pseudomonadati</taxon>
        <taxon>Pseudomonadota</taxon>
        <taxon>Gammaproteobacteria</taxon>
        <taxon>Vibrionales</taxon>
        <taxon>Vibrionaceae</taxon>
        <taxon>Enterovibrio</taxon>
    </lineage>
</organism>
<name>A0A135I5K8_9GAMM</name>
<proteinExistence type="predicted"/>
<keyword evidence="1" id="KW-0472">Membrane</keyword>
<reference evidence="2 3" key="1">
    <citation type="submission" date="2015-11" db="EMBL/GenBank/DDBJ databases">
        <title>Genomic Taxonomy of the Vibrionaceae.</title>
        <authorList>
            <person name="Gomez-Gil B."/>
            <person name="Enciso-Ibarra J."/>
        </authorList>
    </citation>
    <scope>NUCLEOTIDE SEQUENCE [LARGE SCALE GENOMIC DNA]</scope>
    <source>
        <strain evidence="2 3">CAIM 912</strain>
    </source>
</reference>
<comment type="caution">
    <text evidence="2">The sequence shown here is derived from an EMBL/GenBank/DDBJ whole genome shotgun (WGS) entry which is preliminary data.</text>
</comment>
<accession>A0A135I5K8</accession>
<dbReference type="AlphaFoldDB" id="A0A135I5K8"/>
<keyword evidence="3" id="KW-1185">Reference proteome</keyword>
<keyword evidence="1" id="KW-0812">Transmembrane</keyword>
<gene>
    <name evidence="2" type="ORF">ATN88_08560</name>
</gene>